<name>A0A2V1D644_9PLEO</name>
<dbReference type="Proteomes" id="UP000244855">
    <property type="component" value="Unassembled WGS sequence"/>
</dbReference>
<feature type="transmembrane region" description="Helical" evidence="1">
    <location>
        <begin position="157"/>
        <end position="175"/>
    </location>
</feature>
<sequence>MHQEIRVKVKMTKARTVVLATIVCDCNVEVCIRNKILELIESWATDIMNSYRRDETKALNDLNLHRRHVEFQSQQFEEIGFILRDSAARYGDVLHTEAEREQSQNSLYLHERRCAHLSERAKDLSTQIEINTTFIFNSIMLKESRQAVTTANDTHRLALLSFFLLLLTFVTFLFGKKFEEFGFEDLRI</sequence>
<proteinExistence type="predicted"/>
<keyword evidence="1" id="KW-0472">Membrane</keyword>
<dbReference type="AlphaFoldDB" id="A0A2V1D644"/>
<keyword evidence="1" id="KW-0812">Transmembrane</keyword>
<organism evidence="2 3">
    <name type="scientific">Periconia macrospinosa</name>
    <dbReference type="NCBI Taxonomy" id="97972"/>
    <lineage>
        <taxon>Eukaryota</taxon>
        <taxon>Fungi</taxon>
        <taxon>Dikarya</taxon>
        <taxon>Ascomycota</taxon>
        <taxon>Pezizomycotina</taxon>
        <taxon>Dothideomycetes</taxon>
        <taxon>Pleosporomycetidae</taxon>
        <taxon>Pleosporales</taxon>
        <taxon>Massarineae</taxon>
        <taxon>Periconiaceae</taxon>
        <taxon>Periconia</taxon>
    </lineage>
</organism>
<keyword evidence="3" id="KW-1185">Reference proteome</keyword>
<reference evidence="2 3" key="1">
    <citation type="journal article" date="2018" name="Sci. Rep.">
        <title>Comparative genomics provides insights into the lifestyle and reveals functional heterogeneity of dark septate endophytic fungi.</title>
        <authorList>
            <person name="Knapp D.G."/>
            <person name="Nemeth J.B."/>
            <person name="Barry K."/>
            <person name="Hainaut M."/>
            <person name="Henrissat B."/>
            <person name="Johnson J."/>
            <person name="Kuo A."/>
            <person name="Lim J.H.P."/>
            <person name="Lipzen A."/>
            <person name="Nolan M."/>
            <person name="Ohm R.A."/>
            <person name="Tamas L."/>
            <person name="Grigoriev I.V."/>
            <person name="Spatafora J.W."/>
            <person name="Nagy L.G."/>
            <person name="Kovacs G.M."/>
        </authorList>
    </citation>
    <scope>NUCLEOTIDE SEQUENCE [LARGE SCALE GENOMIC DNA]</scope>
    <source>
        <strain evidence="2 3">DSE2036</strain>
    </source>
</reference>
<keyword evidence="1" id="KW-1133">Transmembrane helix</keyword>
<accession>A0A2V1D644</accession>
<evidence type="ECO:0000313" key="3">
    <source>
        <dbReference type="Proteomes" id="UP000244855"/>
    </source>
</evidence>
<protein>
    <submittedName>
        <fullName evidence="2">Uncharacterized protein</fullName>
    </submittedName>
</protein>
<gene>
    <name evidence="2" type="ORF">DM02DRAFT_252735</name>
</gene>
<dbReference type="EMBL" id="KZ805624">
    <property type="protein sequence ID" value="PVH93013.1"/>
    <property type="molecule type" value="Genomic_DNA"/>
</dbReference>
<evidence type="ECO:0000313" key="2">
    <source>
        <dbReference type="EMBL" id="PVH93013.1"/>
    </source>
</evidence>
<evidence type="ECO:0000256" key="1">
    <source>
        <dbReference type="SAM" id="Phobius"/>
    </source>
</evidence>